<accession>A0ACC3B5P2</accession>
<protein>
    <submittedName>
        <fullName evidence="1">Uncharacterized protein</fullName>
    </submittedName>
</protein>
<evidence type="ECO:0000313" key="1">
    <source>
        <dbReference type="EMBL" id="KAK1145793.1"/>
    </source>
</evidence>
<dbReference type="EMBL" id="JAOPJF010000022">
    <property type="protein sequence ID" value="KAK1145793.1"/>
    <property type="molecule type" value="Genomic_DNA"/>
</dbReference>
<sequence>MITNTQLDGVALVVGGGRGIGQQAAFSLAEAGAQVVVFADLIEENAKQSAEESKKYASNKEYTATFFKVDVTDKQGVLDMVDFVVDKFGRLDYCVNGAGIDNGVHCPVSETDIENFERIMNVNARGMMMCVRAQCAAMRKQTPRQIQGRNGTRDIGRGAIVNVASANSFACLPGKMSYTVSKHAVMGLTKCAGLDHAAEGIRCNAVCPTWVRTPLLDAELKSNPEVAGAISAIVPIKRAAESDEVSDTIAFLLSPAASYINGASVSIDAAVTTTVGCSWGA</sequence>
<keyword evidence="2" id="KW-1185">Reference proteome</keyword>
<proteinExistence type="predicted"/>
<evidence type="ECO:0000313" key="2">
    <source>
        <dbReference type="Proteomes" id="UP001177260"/>
    </source>
</evidence>
<comment type="caution">
    <text evidence="1">The sequence shown here is derived from an EMBL/GenBank/DDBJ whole genome shotgun (WGS) entry which is preliminary data.</text>
</comment>
<dbReference type="Proteomes" id="UP001177260">
    <property type="component" value="Unassembled WGS sequence"/>
</dbReference>
<reference evidence="1 2" key="1">
    <citation type="journal article" date="2023" name="ACS Omega">
        <title>Identification of the Neoaspergillic Acid Biosynthesis Gene Cluster by Establishing an In Vitro CRISPR-Ribonucleoprotein Genetic System in Aspergillus melleus.</title>
        <authorList>
            <person name="Yuan B."/>
            <person name="Grau M.F."/>
            <person name="Murata R.M."/>
            <person name="Torok T."/>
            <person name="Venkateswaran K."/>
            <person name="Stajich J.E."/>
            <person name="Wang C.C.C."/>
        </authorList>
    </citation>
    <scope>NUCLEOTIDE SEQUENCE [LARGE SCALE GENOMIC DNA]</scope>
    <source>
        <strain evidence="1 2">IMV 1140</strain>
    </source>
</reference>
<gene>
    <name evidence="1" type="ORF">N8T08_004034</name>
</gene>
<name>A0ACC3B5P2_9EURO</name>
<organism evidence="1 2">
    <name type="scientific">Aspergillus melleus</name>
    <dbReference type="NCBI Taxonomy" id="138277"/>
    <lineage>
        <taxon>Eukaryota</taxon>
        <taxon>Fungi</taxon>
        <taxon>Dikarya</taxon>
        <taxon>Ascomycota</taxon>
        <taxon>Pezizomycotina</taxon>
        <taxon>Eurotiomycetes</taxon>
        <taxon>Eurotiomycetidae</taxon>
        <taxon>Eurotiales</taxon>
        <taxon>Aspergillaceae</taxon>
        <taxon>Aspergillus</taxon>
        <taxon>Aspergillus subgen. Circumdati</taxon>
    </lineage>
</organism>